<proteinExistence type="inferred from homology"/>
<dbReference type="PROSITE" id="PS51191">
    <property type="entry name" value="FEMABX"/>
    <property type="match status" value="1"/>
</dbReference>
<dbReference type="InterPro" id="IPR003447">
    <property type="entry name" value="FEMABX"/>
</dbReference>
<accession>A0ABT8GUL0</accession>
<gene>
    <name evidence="12" type="ORF">QYB95_16210</name>
</gene>
<dbReference type="PANTHER" id="PTHR36174:SF1">
    <property type="entry name" value="LIPID II:GLYCINE GLYCYLTRANSFERASE"/>
    <property type="match status" value="1"/>
</dbReference>
<evidence type="ECO:0000313" key="13">
    <source>
        <dbReference type="Proteomes" id="UP001172743"/>
    </source>
</evidence>
<dbReference type="Proteomes" id="UP001172743">
    <property type="component" value="Unassembled WGS sequence"/>
</dbReference>
<comment type="caution">
    <text evidence="12">The sequence shown here is derived from an EMBL/GenBank/DDBJ whole genome shotgun (WGS) entry which is preliminary data.</text>
</comment>
<evidence type="ECO:0000256" key="1">
    <source>
        <dbReference type="ARBA" id="ARBA00004496"/>
    </source>
</evidence>
<comment type="catalytic activity">
    <reaction evidence="11">
        <text>beta-D-GlcNAc-(1-&gt;4)-Mur2Ac(oyl-L-Ala-D-isoglutaminyl-L-Lys-D-Ala-D-Ala)-di-trans,octa-cis-undecaprenyl diphosphate + glycyl-tRNA(Gly) = beta-D-GlcNAc-(1-&gt;4)-Mur2Ac(oyl-L-Ala-D-isoglutaminyl-L-Lys-(N(6)-Gly)-D-Ala-D-Ala)-di-trans,octa-cis-undecaprenyl diphosphate + tRNA(Gly) + H(+)</text>
        <dbReference type="Rhea" id="RHEA:30435"/>
        <dbReference type="Rhea" id="RHEA-COMP:9664"/>
        <dbReference type="Rhea" id="RHEA-COMP:9683"/>
        <dbReference type="ChEBI" id="CHEBI:15378"/>
        <dbReference type="ChEBI" id="CHEBI:62233"/>
        <dbReference type="ChEBI" id="CHEBI:62234"/>
        <dbReference type="ChEBI" id="CHEBI:78442"/>
        <dbReference type="ChEBI" id="CHEBI:78522"/>
        <dbReference type="EC" id="2.3.2.16"/>
    </reaction>
</comment>
<evidence type="ECO:0000256" key="7">
    <source>
        <dbReference type="ARBA" id="ARBA00023316"/>
    </source>
</evidence>
<dbReference type="InterPro" id="IPR016181">
    <property type="entry name" value="Acyl_CoA_acyltransferase"/>
</dbReference>
<dbReference type="EMBL" id="JAUHTQ010000016">
    <property type="protein sequence ID" value="MDN4495098.1"/>
    <property type="molecule type" value="Genomic_DNA"/>
</dbReference>
<comment type="similarity">
    <text evidence="2">Belongs to the FemABX family.</text>
</comment>
<evidence type="ECO:0000256" key="2">
    <source>
        <dbReference type="ARBA" id="ARBA00009943"/>
    </source>
</evidence>
<dbReference type="RefSeq" id="WP_301139418.1">
    <property type="nucleotide sequence ID" value="NZ_JAUHTQ010000016.1"/>
</dbReference>
<evidence type="ECO:0000256" key="3">
    <source>
        <dbReference type="ARBA" id="ARBA00022679"/>
    </source>
</evidence>
<dbReference type="Gene3D" id="3.40.630.30">
    <property type="match status" value="1"/>
</dbReference>
<dbReference type="PANTHER" id="PTHR36174">
    <property type="entry name" value="LIPID II:GLYCINE GLYCYLTRANSFERASE"/>
    <property type="match status" value="1"/>
</dbReference>
<evidence type="ECO:0000256" key="5">
    <source>
        <dbReference type="ARBA" id="ARBA00022984"/>
    </source>
</evidence>
<keyword evidence="4" id="KW-0133">Cell shape</keyword>
<reference evidence="12" key="1">
    <citation type="submission" date="2023-07" db="EMBL/GenBank/DDBJ databases">
        <title>Ureibacillus sp. isolated from freshwater well.</title>
        <authorList>
            <person name="Kirdat K."/>
            <person name="Bhatt A."/>
            <person name="Teware R."/>
            <person name="Bhavsar Y."/>
            <person name="Yadav A."/>
        </authorList>
    </citation>
    <scope>NUCLEOTIDE SEQUENCE</scope>
    <source>
        <strain evidence="12">BA0131</strain>
    </source>
</reference>
<protein>
    <recommendedName>
        <fullName evidence="9">Lipid II:glycine glycyltransferase</fullName>
        <ecNumber evidence="8">2.3.2.16</ecNumber>
    </recommendedName>
    <alternativeName>
        <fullName evidence="10">Factor essential for expression of methicillin resistance X</fullName>
    </alternativeName>
</protein>
<keyword evidence="7" id="KW-0961">Cell wall biogenesis/degradation</keyword>
<name>A0ABT8GUL0_9BACL</name>
<evidence type="ECO:0000256" key="8">
    <source>
        <dbReference type="ARBA" id="ARBA00039074"/>
    </source>
</evidence>
<dbReference type="SUPFAM" id="SSF55729">
    <property type="entry name" value="Acyl-CoA N-acyltransferases (Nat)"/>
    <property type="match status" value="1"/>
</dbReference>
<dbReference type="EC" id="2.3.2.16" evidence="8"/>
<evidence type="ECO:0000256" key="11">
    <source>
        <dbReference type="ARBA" id="ARBA00048654"/>
    </source>
</evidence>
<keyword evidence="6" id="KW-0012">Acyltransferase</keyword>
<sequence>MISVKRKLFLIDLIDVFLAEEYKPKQTKKKLIIYHYSRVPGQNLFKEITYQINLENDENEFFQRMSKKSRSKLRRAKKEPYEVIVKDNPTDEDLKEFRQFYNKFARYKKIHNINKFRFNRLKLLRNKGVLVFTKLQNTNQEALCYQIRMIDKEMVLSLYGCTASWIRNRSDLKQQIRYANRYLLWENLIMFKKRGYKIYDFGGITNNKDINRFKEDFGFDNVEAYHGFDTESLIGKILIRLHQRKNIYLFA</sequence>
<evidence type="ECO:0000313" key="12">
    <source>
        <dbReference type="EMBL" id="MDN4495098.1"/>
    </source>
</evidence>
<dbReference type="InterPro" id="IPR050644">
    <property type="entry name" value="PG_Glycine_Bridge_Synth"/>
</dbReference>
<evidence type="ECO:0000256" key="6">
    <source>
        <dbReference type="ARBA" id="ARBA00023315"/>
    </source>
</evidence>
<organism evidence="12 13">
    <name type="scientific">Ureibacillus aquaedulcis</name>
    <dbReference type="NCBI Taxonomy" id="3058421"/>
    <lineage>
        <taxon>Bacteria</taxon>
        <taxon>Bacillati</taxon>
        <taxon>Bacillota</taxon>
        <taxon>Bacilli</taxon>
        <taxon>Bacillales</taxon>
        <taxon>Caryophanaceae</taxon>
        <taxon>Ureibacillus</taxon>
    </lineage>
</organism>
<keyword evidence="13" id="KW-1185">Reference proteome</keyword>
<evidence type="ECO:0000256" key="4">
    <source>
        <dbReference type="ARBA" id="ARBA00022960"/>
    </source>
</evidence>
<comment type="subcellular location">
    <subcellularLocation>
        <location evidence="1">Cytoplasm</location>
    </subcellularLocation>
</comment>
<evidence type="ECO:0000256" key="9">
    <source>
        <dbReference type="ARBA" id="ARBA00040679"/>
    </source>
</evidence>
<keyword evidence="5" id="KW-0573">Peptidoglycan synthesis</keyword>
<keyword evidence="3" id="KW-0808">Transferase</keyword>
<evidence type="ECO:0000256" key="10">
    <source>
        <dbReference type="ARBA" id="ARBA00042933"/>
    </source>
</evidence>